<evidence type="ECO:0000313" key="3">
    <source>
        <dbReference type="Proteomes" id="UP000030598"/>
    </source>
</evidence>
<accession>A0A0A1ZFR8</accession>
<evidence type="ECO:0000256" key="1">
    <source>
        <dbReference type="SAM" id="Phobius"/>
    </source>
</evidence>
<dbReference type="STRING" id="59925.EU91_0201"/>
<name>A0A0A1ZFR8_PROMR</name>
<dbReference type="RefSeq" id="WP_032523829.1">
    <property type="nucleotide sequence ID" value="NZ_CP138934.1"/>
</dbReference>
<keyword evidence="1" id="KW-1133">Transmembrane helix</keyword>
<gene>
    <name evidence="2" type="ORF">EU91_0201</name>
</gene>
<comment type="caution">
    <text evidence="2">The sequence shown here is derived from an EMBL/GenBank/DDBJ whole genome shotgun (WGS) entry which is preliminary data.</text>
</comment>
<organism evidence="2 3">
    <name type="scientific">Prochlorococcus marinus str. GP2</name>
    <dbReference type="NCBI Taxonomy" id="59925"/>
    <lineage>
        <taxon>Bacteria</taxon>
        <taxon>Bacillati</taxon>
        <taxon>Cyanobacteriota</taxon>
        <taxon>Cyanophyceae</taxon>
        <taxon>Synechococcales</taxon>
        <taxon>Prochlorococcaceae</taxon>
        <taxon>Prochlorococcus</taxon>
    </lineage>
</organism>
<evidence type="ECO:0000313" key="2">
    <source>
        <dbReference type="EMBL" id="KGF88270.1"/>
    </source>
</evidence>
<dbReference type="AlphaFoldDB" id="A0A0A1ZFR8"/>
<feature type="transmembrane region" description="Helical" evidence="1">
    <location>
        <begin position="165"/>
        <end position="184"/>
    </location>
</feature>
<dbReference type="eggNOG" id="ENOG5033R87">
    <property type="taxonomic scope" value="Bacteria"/>
</dbReference>
<protein>
    <submittedName>
        <fullName evidence="2">Uncharacterized protein</fullName>
    </submittedName>
</protein>
<proteinExistence type="predicted"/>
<keyword evidence="1" id="KW-0472">Membrane</keyword>
<sequence length="202" mass="24245">MIKSKNSERKITNHLQQDVVKISGKTIFINPFLYWRRFDENTNRWLREPGQMSEDQIQPNRNRFYPEIEWADLSHEQKLIKDATVEMFLKTLELISTFHPNLSSGQLLEIERKMAIIKKIPFEKWVTKSFAKKARLLENEKRKFQRERFLSSWREWFILQNTQQAILPLIVTIFISSFIGWSLGISKNSCNPYFEQNFDKLN</sequence>
<dbReference type="Proteomes" id="UP000030598">
    <property type="component" value="Unassembled WGS sequence"/>
</dbReference>
<reference evidence="3" key="1">
    <citation type="journal article" date="2014" name="Sci. Data">
        <title>Genomes of diverse isolates of the marine cyanobacterium Prochlorococcus.</title>
        <authorList>
            <person name="Biller S."/>
            <person name="Berube P."/>
            <person name="Thompson J."/>
            <person name="Kelly L."/>
            <person name="Roggensack S."/>
            <person name="Awad L."/>
            <person name="Roache-Johnson K."/>
            <person name="Ding H."/>
            <person name="Giovannoni S.J."/>
            <person name="Moore L.R."/>
            <person name="Chisholm S.W."/>
        </authorList>
    </citation>
    <scope>NUCLEOTIDE SEQUENCE [LARGE SCALE GENOMIC DNA]</scope>
    <source>
        <strain evidence="3">GP2</strain>
    </source>
</reference>
<dbReference type="EMBL" id="JNAH01000003">
    <property type="protein sequence ID" value="KGF88270.1"/>
    <property type="molecule type" value="Genomic_DNA"/>
</dbReference>
<keyword evidence="1" id="KW-0812">Transmembrane</keyword>
<dbReference type="OrthoDB" id="539462at2"/>